<feature type="domain" description="Peptidase M14" evidence="10">
    <location>
        <begin position="108"/>
        <end position="394"/>
    </location>
</feature>
<evidence type="ECO:0000313" key="12">
    <source>
        <dbReference type="Proteomes" id="UP000295689"/>
    </source>
</evidence>
<evidence type="ECO:0000256" key="3">
    <source>
        <dbReference type="ARBA" id="ARBA00022670"/>
    </source>
</evidence>
<dbReference type="SUPFAM" id="SSF53187">
    <property type="entry name" value="Zn-dependent exopeptidases"/>
    <property type="match status" value="1"/>
</dbReference>
<evidence type="ECO:0000313" key="11">
    <source>
        <dbReference type="EMBL" id="TCN18850.1"/>
    </source>
</evidence>
<dbReference type="Gene3D" id="3.40.630.10">
    <property type="entry name" value="Zn peptidases"/>
    <property type="match status" value="1"/>
</dbReference>
<dbReference type="CDD" id="cd06229">
    <property type="entry name" value="M14_Endopeptidase_I"/>
    <property type="match status" value="1"/>
</dbReference>
<organism evidence="11 12">
    <name type="scientific">Mesobacillus foraminis</name>
    <dbReference type="NCBI Taxonomy" id="279826"/>
    <lineage>
        <taxon>Bacteria</taxon>
        <taxon>Bacillati</taxon>
        <taxon>Bacillota</taxon>
        <taxon>Bacilli</taxon>
        <taxon>Bacillales</taxon>
        <taxon>Bacillaceae</taxon>
        <taxon>Mesobacillus</taxon>
    </lineage>
</organism>
<protein>
    <submittedName>
        <fullName evidence="11">G-D-glutamyl-meso-diaminopimelate peptidase</fullName>
    </submittedName>
</protein>
<gene>
    <name evidence="11" type="ORF">EV146_11951</name>
</gene>
<sequence>MDVFVRRGDSLWQYSQVFNIGLQLIIDSNRDIEPGSLVIGQRVRIPGYVSTDYVIRRGDTLWGIAQRRNLAVDALSLVNQNINPNRLREGQVIKVPQKITWRLVQGRKEYDYSTMMNDLSRLERVYPFIRLPSAGNSVLGRRIPEVLVGNGAKRVHYNGSFHANEWITTPVIMTFLNDYLLALTNRNPIRGLSMQRFYGENLLSVVPMVNPDGVNLVLNGPPPDEPYRSSVVELNGGSTDFTGWKANIRGVDLNDQFPARWELEKERNQVGPGPRDYVGERPLSEPEAIAMAELTRRRDFARVLAFHTQGEVIYWGFENQEPPESERIVQEFGRVSGYQPVKTIESYAGYKDWFIQDWRRPGFTVELGFGINPLPLSQFDEIYEEALGIFLAGLYM</sequence>
<comment type="similarity">
    <text evidence="2 8">Belongs to the peptidase M14 family.</text>
</comment>
<dbReference type="PANTHER" id="PTHR11705">
    <property type="entry name" value="PROTEASE FAMILY M14 CARBOXYPEPTIDASE A,B"/>
    <property type="match status" value="1"/>
</dbReference>
<dbReference type="InterPro" id="IPR036779">
    <property type="entry name" value="LysM_dom_sf"/>
</dbReference>
<dbReference type="PROSITE" id="PS00132">
    <property type="entry name" value="CARBOXYPEPT_ZN_1"/>
    <property type="match status" value="1"/>
</dbReference>
<dbReference type="GO" id="GO:0008270">
    <property type="term" value="F:zinc ion binding"/>
    <property type="evidence" value="ECO:0007669"/>
    <property type="project" value="InterPro"/>
</dbReference>
<evidence type="ECO:0000256" key="7">
    <source>
        <dbReference type="ARBA" id="ARBA00023049"/>
    </source>
</evidence>
<dbReference type="GO" id="GO:0005615">
    <property type="term" value="C:extracellular space"/>
    <property type="evidence" value="ECO:0007669"/>
    <property type="project" value="TreeGrafter"/>
</dbReference>
<keyword evidence="4" id="KW-0479">Metal-binding</keyword>
<keyword evidence="6" id="KW-0862">Zinc</keyword>
<evidence type="ECO:0000256" key="4">
    <source>
        <dbReference type="ARBA" id="ARBA00022723"/>
    </source>
</evidence>
<feature type="active site" description="Proton donor/acceptor" evidence="8">
    <location>
        <position position="366"/>
    </location>
</feature>
<dbReference type="InterPro" id="IPR018392">
    <property type="entry name" value="LysM"/>
</dbReference>
<dbReference type="Proteomes" id="UP000295689">
    <property type="component" value="Unassembled WGS sequence"/>
</dbReference>
<feature type="domain" description="LysM" evidence="9">
    <location>
        <begin position="1"/>
        <end position="45"/>
    </location>
</feature>
<keyword evidence="7" id="KW-0482">Metalloprotease</keyword>
<reference evidence="11 12" key="1">
    <citation type="journal article" date="2015" name="Stand. Genomic Sci.">
        <title>Genomic Encyclopedia of Bacterial and Archaeal Type Strains, Phase III: the genomes of soil and plant-associated and newly described type strains.</title>
        <authorList>
            <person name="Whitman W.B."/>
            <person name="Woyke T."/>
            <person name="Klenk H.P."/>
            <person name="Zhou Y."/>
            <person name="Lilburn T.G."/>
            <person name="Beck B.J."/>
            <person name="De Vos P."/>
            <person name="Vandamme P."/>
            <person name="Eisen J.A."/>
            <person name="Garrity G."/>
            <person name="Hugenholtz P."/>
            <person name="Kyrpides N.C."/>
        </authorList>
    </citation>
    <scope>NUCLEOTIDE SEQUENCE [LARGE SCALE GENOMIC DNA]</scope>
    <source>
        <strain evidence="11 12">CV53</strain>
    </source>
</reference>
<comment type="cofactor">
    <cofactor evidence="1">
        <name>Zn(2+)</name>
        <dbReference type="ChEBI" id="CHEBI:29105"/>
    </cofactor>
</comment>
<evidence type="ECO:0000256" key="6">
    <source>
        <dbReference type="ARBA" id="ARBA00022833"/>
    </source>
</evidence>
<dbReference type="AlphaFoldDB" id="A0A4V2RBY8"/>
<dbReference type="RefSeq" id="WP_132011395.1">
    <property type="nucleotide sequence ID" value="NZ_JABUHM010000020.1"/>
</dbReference>
<comment type="caution">
    <text evidence="11">The sequence shown here is derived from an EMBL/GenBank/DDBJ whole genome shotgun (WGS) entry which is preliminary data.</text>
</comment>
<dbReference type="InterPro" id="IPR034274">
    <property type="entry name" value="ENP1_M14_CPD"/>
</dbReference>
<evidence type="ECO:0000256" key="1">
    <source>
        <dbReference type="ARBA" id="ARBA00001947"/>
    </source>
</evidence>
<dbReference type="EMBL" id="SLVV01000019">
    <property type="protein sequence ID" value="TCN18850.1"/>
    <property type="molecule type" value="Genomic_DNA"/>
</dbReference>
<dbReference type="SMART" id="SM00257">
    <property type="entry name" value="LysM"/>
    <property type="match status" value="2"/>
</dbReference>
<proteinExistence type="inferred from homology"/>
<keyword evidence="3" id="KW-0645">Protease</keyword>
<evidence type="ECO:0000256" key="8">
    <source>
        <dbReference type="PROSITE-ProRule" id="PRU01379"/>
    </source>
</evidence>
<dbReference type="Pfam" id="PF00246">
    <property type="entry name" value="Peptidase_M14"/>
    <property type="match status" value="1"/>
</dbReference>
<dbReference type="Gene3D" id="3.10.350.10">
    <property type="entry name" value="LysM domain"/>
    <property type="match status" value="2"/>
</dbReference>
<evidence type="ECO:0000256" key="5">
    <source>
        <dbReference type="ARBA" id="ARBA00022801"/>
    </source>
</evidence>
<name>A0A4V2RBY8_9BACI</name>
<dbReference type="PROSITE" id="PS51782">
    <property type="entry name" value="LYSM"/>
    <property type="match status" value="2"/>
</dbReference>
<evidence type="ECO:0000259" key="9">
    <source>
        <dbReference type="PROSITE" id="PS51782"/>
    </source>
</evidence>
<dbReference type="GO" id="GO:0006508">
    <property type="term" value="P:proteolysis"/>
    <property type="evidence" value="ECO:0007669"/>
    <property type="project" value="UniProtKB-KW"/>
</dbReference>
<dbReference type="PANTHER" id="PTHR11705:SF143">
    <property type="entry name" value="SLL0236 PROTEIN"/>
    <property type="match status" value="1"/>
</dbReference>
<dbReference type="Pfam" id="PF01476">
    <property type="entry name" value="LysM"/>
    <property type="match status" value="2"/>
</dbReference>
<keyword evidence="5" id="KW-0378">Hydrolase</keyword>
<evidence type="ECO:0000259" key="10">
    <source>
        <dbReference type="PROSITE" id="PS52035"/>
    </source>
</evidence>
<dbReference type="SMART" id="SM00631">
    <property type="entry name" value="Zn_pept"/>
    <property type="match status" value="1"/>
</dbReference>
<dbReference type="InterPro" id="IPR000834">
    <property type="entry name" value="Peptidase_M14"/>
</dbReference>
<dbReference type="GO" id="GO:0004181">
    <property type="term" value="F:metallocarboxypeptidase activity"/>
    <property type="evidence" value="ECO:0007669"/>
    <property type="project" value="InterPro"/>
</dbReference>
<evidence type="ECO:0000256" key="2">
    <source>
        <dbReference type="ARBA" id="ARBA00005988"/>
    </source>
</evidence>
<dbReference type="InterPro" id="IPR057246">
    <property type="entry name" value="CARBOXYPEPT_ZN_1"/>
</dbReference>
<dbReference type="PROSITE" id="PS52035">
    <property type="entry name" value="PEPTIDASE_M14"/>
    <property type="match status" value="1"/>
</dbReference>
<feature type="domain" description="LysM" evidence="9">
    <location>
        <begin position="51"/>
        <end position="95"/>
    </location>
</feature>
<accession>A0A4V2RBY8</accession>
<dbReference type="SUPFAM" id="SSF54106">
    <property type="entry name" value="LysM domain"/>
    <property type="match status" value="2"/>
</dbReference>
<dbReference type="CDD" id="cd00118">
    <property type="entry name" value="LysM"/>
    <property type="match status" value="2"/>
</dbReference>
<keyword evidence="12" id="KW-1185">Reference proteome</keyword>